<gene>
    <name evidence="1" type="ORF">LCGC14_2349450</name>
</gene>
<protein>
    <submittedName>
        <fullName evidence="1">Uncharacterized protein</fullName>
    </submittedName>
</protein>
<dbReference type="CDD" id="cd00037">
    <property type="entry name" value="CLECT"/>
    <property type="match status" value="1"/>
</dbReference>
<name>A0A0F9C9H7_9ZZZZ</name>
<evidence type="ECO:0000313" key="1">
    <source>
        <dbReference type="EMBL" id="KKL46053.1"/>
    </source>
</evidence>
<organism evidence="1">
    <name type="scientific">marine sediment metagenome</name>
    <dbReference type="NCBI Taxonomy" id="412755"/>
    <lineage>
        <taxon>unclassified sequences</taxon>
        <taxon>metagenomes</taxon>
        <taxon>ecological metagenomes</taxon>
    </lineage>
</organism>
<comment type="caution">
    <text evidence="1">The sequence shown here is derived from an EMBL/GenBank/DDBJ whole genome shotgun (WGS) entry which is preliminary data.</text>
</comment>
<reference evidence="1" key="1">
    <citation type="journal article" date="2015" name="Nature">
        <title>Complex archaea that bridge the gap between prokaryotes and eukaryotes.</title>
        <authorList>
            <person name="Spang A."/>
            <person name="Saw J.H."/>
            <person name="Jorgensen S.L."/>
            <person name="Zaremba-Niedzwiedzka K."/>
            <person name="Martijn J."/>
            <person name="Lind A.E."/>
            <person name="van Eijk R."/>
            <person name="Schleper C."/>
            <person name="Guy L."/>
            <person name="Ettema T.J."/>
        </authorList>
    </citation>
    <scope>NUCLEOTIDE SEQUENCE</scope>
</reference>
<sequence>MSTTFVSNPIKGRCYVQVADHTHFLSHQCNYLSKHTLTDGFKRVEVCDVHRDTLFRHNEIWKTKWREIQSGEEHRTEQEAIILLAEAMGWHKLQECGGWQWSDGSPGYVANRDWNPLDDASDDYVVLNAMRDGDRELYSDFKDALFHFDPPLQPWMWLYKIGNYARAACRAHGILLPEKGP</sequence>
<proteinExistence type="predicted"/>
<dbReference type="EMBL" id="LAZR01034172">
    <property type="protein sequence ID" value="KKL46053.1"/>
    <property type="molecule type" value="Genomic_DNA"/>
</dbReference>
<accession>A0A0F9C9H7</accession>
<dbReference type="AlphaFoldDB" id="A0A0F9C9H7"/>